<feature type="transmembrane region" description="Helical" evidence="1">
    <location>
        <begin position="40"/>
        <end position="57"/>
    </location>
</feature>
<reference evidence="2 3" key="1">
    <citation type="submission" date="2018-01" db="EMBL/GenBank/DDBJ databases">
        <authorList>
            <person name="Gaut B.S."/>
            <person name="Morton B.R."/>
            <person name="Clegg M.T."/>
            <person name="Duvall M.R."/>
        </authorList>
    </citation>
    <scope>NUCLEOTIDE SEQUENCE [LARGE SCALE GENOMIC DNA]</scope>
    <source>
        <strain evidence="2 3">HR-AY</strain>
    </source>
</reference>
<dbReference type="EMBL" id="PQVG01000001">
    <property type="protein sequence ID" value="POY40953.1"/>
    <property type="molecule type" value="Genomic_DNA"/>
</dbReference>
<evidence type="ECO:0000256" key="1">
    <source>
        <dbReference type="SAM" id="Phobius"/>
    </source>
</evidence>
<evidence type="ECO:0000313" key="3">
    <source>
        <dbReference type="Proteomes" id="UP000237310"/>
    </source>
</evidence>
<keyword evidence="1" id="KW-0812">Transmembrane</keyword>
<keyword evidence="1" id="KW-1133">Transmembrane helix</keyword>
<comment type="caution">
    <text evidence="2">The sequence shown here is derived from an EMBL/GenBank/DDBJ whole genome shotgun (WGS) entry which is preliminary data.</text>
</comment>
<keyword evidence="1" id="KW-0472">Membrane</keyword>
<dbReference type="RefSeq" id="WP_103803814.1">
    <property type="nucleotide sequence ID" value="NZ_PQVG01000001.1"/>
</dbReference>
<dbReference type="AlphaFoldDB" id="A0A2S5AFP9"/>
<name>A0A2S5AFP9_9FLAO</name>
<organism evidence="2 3">
    <name type="scientific">Flavobacterium alvei</name>
    <dbReference type="NCBI Taxonomy" id="2080416"/>
    <lineage>
        <taxon>Bacteria</taxon>
        <taxon>Pseudomonadati</taxon>
        <taxon>Bacteroidota</taxon>
        <taxon>Flavobacteriia</taxon>
        <taxon>Flavobacteriales</taxon>
        <taxon>Flavobacteriaceae</taxon>
        <taxon>Flavobacterium</taxon>
    </lineage>
</organism>
<gene>
    <name evidence="2" type="ORF">C3L50_00025</name>
</gene>
<sequence>MIEDVAIKEFVKKEERVKKEDKKEEIVFQELNKKSVSKKIAFAVIPLFVFGAAGFGIKDIFFRDKNCMVWVKNHYEAAECDAIKDTAEVCPFNQGILDNFKKISVCDTTTFFKNGDTDNPLVWYGKSPDKKEYQYFNQPGLHPETGKTLKPISKYIIGKYILKKNE</sequence>
<dbReference type="Proteomes" id="UP000237310">
    <property type="component" value="Unassembled WGS sequence"/>
</dbReference>
<evidence type="ECO:0000313" key="2">
    <source>
        <dbReference type="EMBL" id="POY40953.1"/>
    </source>
</evidence>
<proteinExistence type="predicted"/>
<accession>A0A2S5AFP9</accession>
<protein>
    <submittedName>
        <fullName evidence="2">Uncharacterized protein</fullName>
    </submittedName>
</protein>
<keyword evidence="3" id="KW-1185">Reference proteome</keyword>
<dbReference type="OrthoDB" id="1340494at2"/>